<protein>
    <submittedName>
        <fullName evidence="8">DnaJ like protein subfamily B member 12</fullName>
    </submittedName>
</protein>
<evidence type="ECO:0000256" key="3">
    <source>
        <dbReference type="ARBA" id="ARBA00022989"/>
    </source>
</evidence>
<evidence type="ECO:0000256" key="2">
    <source>
        <dbReference type="ARBA" id="ARBA00022692"/>
    </source>
</evidence>
<dbReference type="Gene3D" id="1.10.287.110">
    <property type="entry name" value="DnaJ domain"/>
    <property type="match status" value="1"/>
</dbReference>
<evidence type="ECO:0000313" key="8">
    <source>
        <dbReference type="EMBL" id="THD24041.1"/>
    </source>
</evidence>
<feature type="region of interest" description="Disordered" evidence="5">
    <location>
        <begin position="50"/>
        <end position="89"/>
    </location>
</feature>
<reference evidence="8" key="1">
    <citation type="submission" date="2019-03" db="EMBL/GenBank/DDBJ databases">
        <title>Improved annotation for the trematode Fasciola hepatica.</title>
        <authorList>
            <person name="Choi Y.-J."/>
            <person name="Martin J."/>
            <person name="Mitreva M."/>
        </authorList>
    </citation>
    <scope>NUCLEOTIDE SEQUENCE [LARGE SCALE GENOMIC DNA]</scope>
</reference>
<evidence type="ECO:0000256" key="4">
    <source>
        <dbReference type="ARBA" id="ARBA00023136"/>
    </source>
</evidence>
<dbReference type="Proteomes" id="UP000230066">
    <property type="component" value="Unassembled WGS sequence"/>
</dbReference>
<gene>
    <name evidence="8" type="ORF">D915_005311</name>
</gene>
<accession>A0A4E0RCG2</accession>
<keyword evidence="2 6" id="KW-0812">Transmembrane</keyword>
<dbReference type="SMART" id="SM00271">
    <property type="entry name" value="DnaJ"/>
    <property type="match status" value="1"/>
</dbReference>
<organism evidence="8 9">
    <name type="scientific">Fasciola hepatica</name>
    <name type="common">Liver fluke</name>
    <dbReference type="NCBI Taxonomy" id="6192"/>
    <lineage>
        <taxon>Eukaryota</taxon>
        <taxon>Metazoa</taxon>
        <taxon>Spiralia</taxon>
        <taxon>Lophotrochozoa</taxon>
        <taxon>Platyhelminthes</taxon>
        <taxon>Trematoda</taxon>
        <taxon>Digenea</taxon>
        <taxon>Plagiorchiida</taxon>
        <taxon>Echinostomata</taxon>
        <taxon>Echinostomatoidea</taxon>
        <taxon>Fasciolidae</taxon>
        <taxon>Fasciola</taxon>
    </lineage>
</organism>
<keyword evidence="3 6" id="KW-1133">Transmembrane helix</keyword>
<dbReference type="SUPFAM" id="SSF46565">
    <property type="entry name" value="Chaperone J-domain"/>
    <property type="match status" value="1"/>
</dbReference>
<keyword evidence="9" id="KW-1185">Reference proteome</keyword>
<dbReference type="PROSITE" id="PS50076">
    <property type="entry name" value="DNAJ_2"/>
    <property type="match status" value="1"/>
</dbReference>
<comment type="caution">
    <text evidence="8">The sequence shown here is derived from an EMBL/GenBank/DDBJ whole genome shotgun (WGS) entry which is preliminary data.</text>
</comment>
<evidence type="ECO:0000256" key="1">
    <source>
        <dbReference type="ARBA" id="ARBA00004167"/>
    </source>
</evidence>
<name>A0A4E0RCG2_FASHE</name>
<evidence type="ECO:0000313" key="9">
    <source>
        <dbReference type="Proteomes" id="UP000230066"/>
    </source>
</evidence>
<feature type="transmembrane region" description="Helical" evidence="6">
    <location>
        <begin position="225"/>
        <end position="248"/>
    </location>
</feature>
<proteinExistence type="predicted"/>
<dbReference type="GO" id="GO:0071218">
    <property type="term" value="P:cellular response to misfolded protein"/>
    <property type="evidence" value="ECO:0007669"/>
    <property type="project" value="TreeGrafter"/>
</dbReference>
<dbReference type="EMBL" id="JXXN02001804">
    <property type="protein sequence ID" value="THD24041.1"/>
    <property type="molecule type" value="Genomic_DNA"/>
</dbReference>
<dbReference type="InterPro" id="IPR036869">
    <property type="entry name" value="J_dom_sf"/>
</dbReference>
<dbReference type="InterPro" id="IPR051100">
    <property type="entry name" value="DnaJ_subfamily_B/C"/>
</dbReference>
<keyword evidence="4 6" id="KW-0472">Membrane</keyword>
<sequence>MDANKDEALRCVAMARKRMAVGDFESARRILAKALRLYPSVSVHGLESLLRTSRSPSRERLSHREETESPSAEPQRSANTSSQPTFTKSQADAVRRVLACKDYYEILGVSRESTEEQIKRAYKILALKFHPDKNRAPGATEAFKKIGTALNVLTDAEKRRRYDQFGTEEEQPPRITRVHRHGDAFFQYDSDVFTMFFNGGFPFSQVYGGHRPRQRSRESERENNYFIYVQLVPLILIFALSFFSNMFIKDPFYSLNRSTKYPIERFTENRQIPYYVKTTFRSDFDGNLNRLEVQVEEEYANNLRIHCYREREYKESLLYRARYYGDAQGHERAQKIQLQSCDRLVQVFGS</sequence>
<dbReference type="GO" id="GO:0030544">
    <property type="term" value="F:Hsp70 protein binding"/>
    <property type="evidence" value="ECO:0007669"/>
    <property type="project" value="TreeGrafter"/>
</dbReference>
<feature type="domain" description="J" evidence="7">
    <location>
        <begin position="102"/>
        <end position="166"/>
    </location>
</feature>
<dbReference type="Pfam" id="PF09320">
    <property type="entry name" value="DUF1977"/>
    <property type="match status" value="1"/>
</dbReference>
<dbReference type="PANTHER" id="PTHR43908:SF3">
    <property type="entry name" value="AT29763P-RELATED"/>
    <property type="match status" value="1"/>
</dbReference>
<dbReference type="CDD" id="cd06257">
    <property type="entry name" value="DnaJ"/>
    <property type="match status" value="1"/>
</dbReference>
<dbReference type="PRINTS" id="PR00625">
    <property type="entry name" value="JDOMAIN"/>
</dbReference>
<feature type="compositionally biased region" description="Polar residues" evidence="5">
    <location>
        <begin position="69"/>
        <end position="89"/>
    </location>
</feature>
<dbReference type="GO" id="GO:0005789">
    <property type="term" value="C:endoplasmic reticulum membrane"/>
    <property type="evidence" value="ECO:0007669"/>
    <property type="project" value="TreeGrafter"/>
</dbReference>
<comment type="subcellular location">
    <subcellularLocation>
        <location evidence="1">Membrane</location>
        <topology evidence="1">Single-pass membrane protein</topology>
    </subcellularLocation>
</comment>
<evidence type="ECO:0000259" key="7">
    <source>
        <dbReference type="PROSITE" id="PS50076"/>
    </source>
</evidence>
<dbReference type="Pfam" id="PF00226">
    <property type="entry name" value="DnaJ"/>
    <property type="match status" value="1"/>
</dbReference>
<feature type="compositionally biased region" description="Basic and acidic residues" evidence="5">
    <location>
        <begin position="56"/>
        <end position="67"/>
    </location>
</feature>
<dbReference type="AlphaFoldDB" id="A0A4E0RCG2"/>
<evidence type="ECO:0000256" key="6">
    <source>
        <dbReference type="SAM" id="Phobius"/>
    </source>
</evidence>
<dbReference type="InterPro" id="IPR015399">
    <property type="entry name" value="DUF1977_DnaJ-like"/>
</dbReference>
<dbReference type="PANTHER" id="PTHR43908">
    <property type="entry name" value="AT29763P-RELATED"/>
    <property type="match status" value="1"/>
</dbReference>
<evidence type="ECO:0000256" key="5">
    <source>
        <dbReference type="SAM" id="MobiDB-lite"/>
    </source>
</evidence>
<dbReference type="InterPro" id="IPR001623">
    <property type="entry name" value="DnaJ_domain"/>
</dbReference>